<dbReference type="Gene3D" id="4.10.1000.10">
    <property type="entry name" value="Zinc finger, CCCH-type"/>
    <property type="match status" value="1"/>
</dbReference>
<feature type="region of interest" description="Disordered" evidence="2">
    <location>
        <begin position="165"/>
        <end position="184"/>
    </location>
</feature>
<proteinExistence type="predicted"/>
<accession>A0A9D4Z6D2</accession>
<gene>
    <name evidence="4" type="ORF">GOP47_0020743</name>
</gene>
<evidence type="ECO:0000256" key="1">
    <source>
        <dbReference type="PROSITE-ProRule" id="PRU00723"/>
    </source>
</evidence>
<feature type="domain" description="C3H1-type" evidence="3">
    <location>
        <begin position="38"/>
        <end position="67"/>
    </location>
</feature>
<evidence type="ECO:0000313" key="4">
    <source>
        <dbReference type="EMBL" id="KAI5064073.1"/>
    </source>
</evidence>
<evidence type="ECO:0000313" key="5">
    <source>
        <dbReference type="Proteomes" id="UP000886520"/>
    </source>
</evidence>
<dbReference type="EMBL" id="JABFUD020000020">
    <property type="protein sequence ID" value="KAI5064073.1"/>
    <property type="molecule type" value="Genomic_DNA"/>
</dbReference>
<keyword evidence="5" id="KW-1185">Reference proteome</keyword>
<feature type="zinc finger region" description="C3H1-type" evidence="1">
    <location>
        <begin position="69"/>
        <end position="96"/>
    </location>
</feature>
<evidence type="ECO:0000256" key="2">
    <source>
        <dbReference type="SAM" id="MobiDB-lite"/>
    </source>
</evidence>
<dbReference type="PANTHER" id="PTHR15725">
    <property type="entry name" value="ZN-FINGER, C-X8-C-X5-C-X3-H TYPE-CONTAINING"/>
    <property type="match status" value="1"/>
</dbReference>
<reference evidence="4" key="1">
    <citation type="submission" date="2021-01" db="EMBL/GenBank/DDBJ databases">
        <title>Adiantum capillus-veneris genome.</title>
        <authorList>
            <person name="Fang Y."/>
            <person name="Liao Q."/>
        </authorList>
    </citation>
    <scope>NUCLEOTIDE SEQUENCE</scope>
    <source>
        <strain evidence="4">H3</strain>
        <tissue evidence="4">Leaf</tissue>
    </source>
</reference>
<protein>
    <recommendedName>
        <fullName evidence="3">C3H1-type domain-containing protein</fullName>
    </recommendedName>
</protein>
<feature type="domain" description="C3H1-type" evidence="3">
    <location>
        <begin position="69"/>
        <end position="96"/>
    </location>
</feature>
<feature type="region of interest" description="Disordered" evidence="2">
    <location>
        <begin position="483"/>
        <end position="523"/>
    </location>
</feature>
<dbReference type="InterPro" id="IPR041686">
    <property type="entry name" value="Znf-CCCH_3"/>
</dbReference>
<evidence type="ECO:0000259" key="3">
    <source>
        <dbReference type="PROSITE" id="PS50103"/>
    </source>
</evidence>
<keyword evidence="1" id="KW-0863">Zinc-finger</keyword>
<feature type="zinc finger region" description="C3H1-type" evidence="1">
    <location>
        <begin position="38"/>
        <end position="67"/>
    </location>
</feature>
<dbReference type="AlphaFoldDB" id="A0A9D4Z6D2"/>
<comment type="caution">
    <text evidence="4">The sequence shown here is derived from an EMBL/GenBank/DDBJ whole genome shotgun (WGS) entry which is preliminary data.</text>
</comment>
<sequence length="693" mass="75915">MSLSPARPGDSPRADQLIIGDHELVTMSIFNIQDQKWLNRSTDCVYFLASPLTCNKGIRCEFRHNEAARLNAADCWYWKAGQCANPNSCRFRHPPLDIRHSRAMITYMRRHGEAQSASLTDHDEGPFELFEANEWKIIRSSPVQNESKQAAQPITKRTCGSLATNASISRQGTPDNSGQRSNGSAALVDSRLINQMHLVKDTSVELAPLAEEGHNGNQGLHDHGSIANSSKPKGEEVCAESSFDVTVADSKIDELACVVDHGQALSHRLEAHNEHHCGHVNQHCVHEAETECQSCPRNSDISEKSSNHGSLMIAPSHENGLEMVNLSVQKQPVRYMQALHGSNDLRYHINKNRKVAQLRRRSNAGSRELNHCHGSFMQHGSRYRHDWMCDCIAQNNGQIDDGQPVCVASQQNPVHDLRRPELLELGWNNCTDLLHSAQLGPPYNNHRQGRIFCKRLRQYTHVAEKWFANADFTSCRSDFGLQLPAPPGLPHDSMGPRSRQPAQPRNCKFSTAPRHGMGDSCRFHGRFESRESSASSSEFEGPKSLSVLINEKRRRLASSEGAKAYSATGQVEVASVIPTDRVMIIGTSGGPSISSAEMSGSRSISECVPLIMNEAAVTNCEAKVDLEGDSSSGAALIGVTASTAGTNLMQELASNTLNKTTSDGVNTELSLSVLSCSKDKQDDGSSSCNVGLV</sequence>
<dbReference type="PANTHER" id="PTHR15725:SF0">
    <property type="entry name" value="ZINC FINGER CCCH DOMAIN-CONTAINING PROTEIN 32-LIKE"/>
    <property type="match status" value="1"/>
</dbReference>
<dbReference type="InterPro" id="IPR000571">
    <property type="entry name" value="Znf_CCCH"/>
</dbReference>
<keyword evidence="1" id="KW-0479">Metal-binding</keyword>
<dbReference type="GO" id="GO:0008270">
    <property type="term" value="F:zinc ion binding"/>
    <property type="evidence" value="ECO:0007669"/>
    <property type="project" value="UniProtKB-KW"/>
</dbReference>
<dbReference type="PROSITE" id="PS50103">
    <property type="entry name" value="ZF_C3H1"/>
    <property type="match status" value="2"/>
</dbReference>
<name>A0A9D4Z6D2_ADICA</name>
<dbReference type="Pfam" id="PF15663">
    <property type="entry name" value="zf-CCCH_3"/>
    <property type="match status" value="1"/>
</dbReference>
<dbReference type="OrthoDB" id="5395350at2759"/>
<dbReference type="SMART" id="SM00356">
    <property type="entry name" value="ZnF_C3H1"/>
    <property type="match status" value="2"/>
</dbReference>
<organism evidence="4 5">
    <name type="scientific">Adiantum capillus-veneris</name>
    <name type="common">Maidenhair fern</name>
    <dbReference type="NCBI Taxonomy" id="13818"/>
    <lineage>
        <taxon>Eukaryota</taxon>
        <taxon>Viridiplantae</taxon>
        <taxon>Streptophyta</taxon>
        <taxon>Embryophyta</taxon>
        <taxon>Tracheophyta</taxon>
        <taxon>Polypodiopsida</taxon>
        <taxon>Polypodiidae</taxon>
        <taxon>Polypodiales</taxon>
        <taxon>Pteridineae</taxon>
        <taxon>Pteridaceae</taxon>
        <taxon>Vittarioideae</taxon>
        <taxon>Adiantum</taxon>
    </lineage>
</organism>
<keyword evidence="1" id="KW-0862">Zinc</keyword>
<dbReference type="Proteomes" id="UP000886520">
    <property type="component" value="Chromosome 20"/>
</dbReference>